<dbReference type="InterPro" id="IPR007219">
    <property type="entry name" value="XnlR_reg_dom"/>
</dbReference>
<proteinExistence type="predicted"/>
<sequence>MSQHPPPPAPGSLRPSPAASGSPDPSPLATGEEASAGRASKPRSCVTCRARKVRCNKANPCSNCQRAGIACVFPEPERTPRWARRLHRQQQPPLPPKPAHAAPPEEGVSQVMDRLHKLESLVKELNSQLRHESNASAPPPPGRQAHVPTLAVQVESPAKSAGSPDTGDISSSAQSVDHEFGRLVLDDASRARYVSSGFWSRVNDELDGLRMETGALAGEDSDVSEDQNDEHDDDGAERAAEERHSFLFGHNIGGSTTTTENLHPPPSYVPLLFALFTRNVNVLVQVVHMPSLVEIAQNMQQQQSSNDSKRSNANEALLFAVYYATIVSMEDEDVQNSFGSTKQALMRKYRYGLERALARADFLNVPDLKLVQAFTTFLLLVRRHESPRFVWMMTGLAIRMGQALGLHRDGAKLKNLSPFEAEIRRRVWWVLCGLDVRASEDQGTDLTIPYGGFDTAFPLNLNDSDLDAKSRQVPTERQGLTDMTFALYTFHLCLVTREMVVPPPNAPKPSLDEIERQFSEVYDTIDQKYMRLAGDLPDKSQWAGIMVLRLFLAKMSLILNLPQLFSSSVDDLPPDFRDKLFLSALEVAEINHALYSEQRCRPWRWMLQTYTQWHAIVMLLLEVSRRAWSPTVERAWAALQSRWLIPDTQSMDRSLRVWIPLRKLIAQARRHRAAELARLRRDRAAAQTLLDEDENGKMVTAPRGDPAVEEQAARFYRARWMGMVFVDETDTQGSTTGYAPVSQPVHAAATNYVNAGTGGEQQQFPGKTLRSIPGVQFQGLSNSGFAVPVNPTMDFNTVRSQSSSEANAAAAVPVNYDATARDQAMAIRNTFSQGPAPWPWADPWLWADLDSSAVDVFGGDDIQLDDNVDVNMDLSSTEIDWMDWFGSARDVETGKMPDVGN</sequence>
<feature type="region of interest" description="Disordered" evidence="4">
    <location>
        <begin position="1"/>
        <end position="45"/>
    </location>
</feature>
<evidence type="ECO:0000259" key="5">
    <source>
        <dbReference type="PROSITE" id="PS50048"/>
    </source>
</evidence>
<dbReference type="AlphaFoldDB" id="A0AAE0IJH2"/>
<feature type="compositionally biased region" description="Low complexity" evidence="4">
    <location>
        <begin position="11"/>
        <end position="29"/>
    </location>
</feature>
<dbReference type="Gene3D" id="4.10.240.10">
    <property type="entry name" value="Zn(2)-C6 fungal-type DNA-binding domain"/>
    <property type="match status" value="1"/>
</dbReference>
<dbReference type="SUPFAM" id="SSF57701">
    <property type="entry name" value="Zn2/Cys6 DNA-binding domain"/>
    <property type="match status" value="1"/>
</dbReference>
<feature type="compositionally biased region" description="Pro residues" evidence="4">
    <location>
        <begin position="1"/>
        <end position="10"/>
    </location>
</feature>
<dbReference type="Proteomes" id="UP001283341">
    <property type="component" value="Unassembled WGS sequence"/>
</dbReference>
<accession>A0AAE0IJH2</accession>
<evidence type="ECO:0000313" key="7">
    <source>
        <dbReference type="Proteomes" id="UP001283341"/>
    </source>
</evidence>
<evidence type="ECO:0000256" key="3">
    <source>
        <dbReference type="ARBA" id="ARBA00023242"/>
    </source>
</evidence>
<dbReference type="PANTHER" id="PTHR31001">
    <property type="entry name" value="UNCHARACTERIZED TRANSCRIPTIONAL REGULATORY PROTEIN"/>
    <property type="match status" value="1"/>
</dbReference>
<keyword evidence="7" id="KW-1185">Reference proteome</keyword>
<comment type="subcellular location">
    <subcellularLocation>
        <location evidence="1">Nucleus</location>
    </subcellularLocation>
</comment>
<evidence type="ECO:0000313" key="6">
    <source>
        <dbReference type="EMBL" id="KAK3326070.1"/>
    </source>
</evidence>
<reference evidence="6" key="2">
    <citation type="submission" date="2023-06" db="EMBL/GenBank/DDBJ databases">
        <authorList>
            <consortium name="Lawrence Berkeley National Laboratory"/>
            <person name="Haridas S."/>
            <person name="Hensen N."/>
            <person name="Bonometti L."/>
            <person name="Westerberg I."/>
            <person name="Brannstrom I.O."/>
            <person name="Guillou S."/>
            <person name="Cros-Aarteil S."/>
            <person name="Calhoun S."/>
            <person name="Kuo A."/>
            <person name="Mondo S."/>
            <person name="Pangilinan J."/>
            <person name="Riley R."/>
            <person name="Labutti K."/>
            <person name="Andreopoulos B."/>
            <person name="Lipzen A."/>
            <person name="Chen C."/>
            <person name="Yanf M."/>
            <person name="Daum C."/>
            <person name="Ng V."/>
            <person name="Clum A."/>
            <person name="Steindorff A."/>
            <person name="Ohm R."/>
            <person name="Martin F."/>
            <person name="Silar P."/>
            <person name="Natvig D."/>
            <person name="Lalanne C."/>
            <person name="Gautier V."/>
            <person name="Ament-Velasquez S.L."/>
            <person name="Kruys A."/>
            <person name="Hutchinson M.I."/>
            <person name="Powell A.J."/>
            <person name="Barry K."/>
            <person name="Miller A.N."/>
            <person name="Grigoriev I.V."/>
            <person name="Debuchy R."/>
            <person name="Gladieux P."/>
            <person name="Thoren M.H."/>
            <person name="Johannesson H."/>
        </authorList>
    </citation>
    <scope>NUCLEOTIDE SEQUENCE</scope>
    <source>
        <strain evidence="6">CBS 118394</strain>
    </source>
</reference>
<dbReference type="InterPro" id="IPR050613">
    <property type="entry name" value="Sec_Metabolite_Reg"/>
</dbReference>
<keyword evidence="3" id="KW-0539">Nucleus</keyword>
<reference evidence="6" key="1">
    <citation type="journal article" date="2023" name="Mol. Phylogenet. Evol.">
        <title>Genome-scale phylogeny and comparative genomics of the fungal order Sordariales.</title>
        <authorList>
            <person name="Hensen N."/>
            <person name="Bonometti L."/>
            <person name="Westerberg I."/>
            <person name="Brannstrom I.O."/>
            <person name="Guillou S."/>
            <person name="Cros-Aarteil S."/>
            <person name="Calhoun S."/>
            <person name="Haridas S."/>
            <person name="Kuo A."/>
            <person name="Mondo S."/>
            <person name="Pangilinan J."/>
            <person name="Riley R."/>
            <person name="LaButti K."/>
            <person name="Andreopoulos B."/>
            <person name="Lipzen A."/>
            <person name="Chen C."/>
            <person name="Yan M."/>
            <person name="Daum C."/>
            <person name="Ng V."/>
            <person name="Clum A."/>
            <person name="Steindorff A."/>
            <person name="Ohm R.A."/>
            <person name="Martin F."/>
            <person name="Silar P."/>
            <person name="Natvig D.O."/>
            <person name="Lalanne C."/>
            <person name="Gautier V."/>
            <person name="Ament-Velasquez S.L."/>
            <person name="Kruys A."/>
            <person name="Hutchinson M.I."/>
            <person name="Powell A.J."/>
            <person name="Barry K."/>
            <person name="Miller A.N."/>
            <person name="Grigoriev I.V."/>
            <person name="Debuchy R."/>
            <person name="Gladieux P."/>
            <person name="Hiltunen Thoren M."/>
            <person name="Johannesson H."/>
        </authorList>
    </citation>
    <scope>NUCLEOTIDE SEQUENCE</scope>
    <source>
        <strain evidence="6">CBS 118394</strain>
    </source>
</reference>
<keyword evidence="2" id="KW-0479">Metal-binding</keyword>
<dbReference type="GO" id="GO:0006351">
    <property type="term" value="P:DNA-templated transcription"/>
    <property type="evidence" value="ECO:0007669"/>
    <property type="project" value="InterPro"/>
</dbReference>
<protein>
    <submittedName>
        <fullName evidence="6">Fungal-specific transcription factor domain-containing protein</fullName>
    </submittedName>
</protein>
<feature type="region of interest" description="Disordered" evidence="4">
    <location>
        <begin position="123"/>
        <end position="174"/>
    </location>
</feature>
<dbReference type="CDD" id="cd00067">
    <property type="entry name" value="GAL4"/>
    <property type="match status" value="1"/>
</dbReference>
<dbReference type="Pfam" id="PF04082">
    <property type="entry name" value="Fungal_trans"/>
    <property type="match status" value="1"/>
</dbReference>
<feature type="domain" description="Zn(2)-C6 fungal-type" evidence="5">
    <location>
        <begin position="44"/>
        <end position="73"/>
    </location>
</feature>
<evidence type="ECO:0000256" key="2">
    <source>
        <dbReference type="ARBA" id="ARBA00022723"/>
    </source>
</evidence>
<dbReference type="GO" id="GO:0005634">
    <property type="term" value="C:nucleus"/>
    <property type="evidence" value="ECO:0007669"/>
    <property type="project" value="UniProtKB-SubCell"/>
</dbReference>
<dbReference type="InterPro" id="IPR036864">
    <property type="entry name" value="Zn2-C6_fun-type_DNA-bd_sf"/>
</dbReference>
<dbReference type="GO" id="GO:0008270">
    <property type="term" value="F:zinc ion binding"/>
    <property type="evidence" value="ECO:0007669"/>
    <property type="project" value="InterPro"/>
</dbReference>
<dbReference type="GO" id="GO:0003677">
    <property type="term" value="F:DNA binding"/>
    <property type="evidence" value="ECO:0007669"/>
    <property type="project" value="InterPro"/>
</dbReference>
<feature type="region of interest" description="Disordered" evidence="4">
    <location>
        <begin position="82"/>
        <end position="110"/>
    </location>
</feature>
<dbReference type="EMBL" id="JAUEDM010000002">
    <property type="protein sequence ID" value="KAK3326070.1"/>
    <property type="molecule type" value="Genomic_DNA"/>
</dbReference>
<organism evidence="6 7">
    <name type="scientific">Apodospora peruviana</name>
    <dbReference type="NCBI Taxonomy" id="516989"/>
    <lineage>
        <taxon>Eukaryota</taxon>
        <taxon>Fungi</taxon>
        <taxon>Dikarya</taxon>
        <taxon>Ascomycota</taxon>
        <taxon>Pezizomycotina</taxon>
        <taxon>Sordariomycetes</taxon>
        <taxon>Sordariomycetidae</taxon>
        <taxon>Sordariales</taxon>
        <taxon>Lasiosphaeriaceae</taxon>
        <taxon>Apodospora</taxon>
    </lineage>
</organism>
<dbReference type="PANTHER" id="PTHR31001:SF50">
    <property type="entry name" value="ZN(II)2CYS6 TRANSCRIPTION FACTOR (EUROFUNG)"/>
    <property type="match status" value="1"/>
</dbReference>
<evidence type="ECO:0000256" key="1">
    <source>
        <dbReference type="ARBA" id="ARBA00004123"/>
    </source>
</evidence>
<dbReference type="SMART" id="SM00066">
    <property type="entry name" value="GAL4"/>
    <property type="match status" value="1"/>
</dbReference>
<gene>
    <name evidence="6" type="ORF">B0H66DRAFT_600205</name>
</gene>
<dbReference type="CDD" id="cd12148">
    <property type="entry name" value="fungal_TF_MHR"/>
    <property type="match status" value="1"/>
</dbReference>
<feature type="region of interest" description="Disordered" evidence="4">
    <location>
        <begin position="218"/>
        <end position="238"/>
    </location>
</feature>
<evidence type="ECO:0000256" key="4">
    <source>
        <dbReference type="SAM" id="MobiDB-lite"/>
    </source>
</evidence>
<dbReference type="SMART" id="SM00906">
    <property type="entry name" value="Fungal_trans"/>
    <property type="match status" value="1"/>
</dbReference>
<dbReference type="PROSITE" id="PS50048">
    <property type="entry name" value="ZN2_CY6_FUNGAL_2"/>
    <property type="match status" value="1"/>
</dbReference>
<feature type="compositionally biased region" description="Acidic residues" evidence="4">
    <location>
        <begin position="219"/>
        <end position="235"/>
    </location>
</feature>
<dbReference type="InterPro" id="IPR001138">
    <property type="entry name" value="Zn2Cys6_DnaBD"/>
</dbReference>
<dbReference type="Pfam" id="PF00172">
    <property type="entry name" value="Zn_clus"/>
    <property type="match status" value="1"/>
</dbReference>
<comment type="caution">
    <text evidence="6">The sequence shown here is derived from an EMBL/GenBank/DDBJ whole genome shotgun (WGS) entry which is preliminary data.</text>
</comment>
<dbReference type="PROSITE" id="PS00463">
    <property type="entry name" value="ZN2_CY6_FUNGAL_1"/>
    <property type="match status" value="1"/>
</dbReference>
<dbReference type="GO" id="GO:0000981">
    <property type="term" value="F:DNA-binding transcription factor activity, RNA polymerase II-specific"/>
    <property type="evidence" value="ECO:0007669"/>
    <property type="project" value="InterPro"/>
</dbReference>
<name>A0AAE0IJH2_9PEZI</name>